<sequence>MRAARSSCLSCTRSALIPLQSLRPLSVPDFLAPALARQLFRPPSASRRADRVQAHHPELRRPGRPALPSTRIPLPTLTSRKDIGAWISALDPFLPPHLQQSPDPSSDTEQRTTAIDFACLLLDAQQASDDLLGYLGWVEQRWETTKWIIYKIADGGPPAMDHTAKLEPTANVIWPESTSLKDLTNAPIVAHRLRQSTPLRETLENSTSIPESIDHEKIAIQRAMGQVWRTLGVLIVRAAEDSTAEAAIMSHVLEIIAYLHHTGWIPDSVYYDSPAPQDHALQQPPTLHLLSSTIMRALSDAAMTAREATVKDPREKLNASYFLGREIPGSRYKVHVSGLTPELWLELLLWSCVHGPWVLDGTAILEHILSKQGNEAWRVMDSRQLYHDEETAPATSSPSSGWRIFGRGAGNNSNPGALARTRKTISSEAVTAYIDGLVNLMRLGVGDRGTSPEDLVDHIRKLKGLLDRDGHSLGSATWDSIIVRFLESGGVVPEKRPEVMFALANLAADFGTEVASVNAVPIPGSHGKAPYYFEPSTISISVLHRTMRSFIENGDITGATKTLDRLVQHTDCNKQRSLEQFFEAIKVVKRQRDGLFTSLAPPIDFPAFEPQVPVPLLAKLLDLATVTKSFHLGRWLLMSEDLDGPLITADMYAHPDMAASIVHFGTMAGENDLVMKVLKRTGFWSGSQQAHRIPNRLLTTLLQSQVQLHRWEKVRSMRDFVASNPAYRPRTSVLATFAAELVRLSPEEVALEDSLKRQACEAFADLLFAWEELLLTHSSDDLYCILAMLSTVDDQWREYCVQFLQGARKHEVKLSTADFNTLLAGVLDGYDSVRGKSLVDTWCHTMSQGQSPNRAPGGIPKMPRFRKSRADDLENRPEDIQVGDGSGAELVMQGRVHANRQTIWAILMTLSDNWAALVTCLPNCFVDRQ</sequence>
<keyword evidence="3" id="KW-1185">Reference proteome</keyword>
<protein>
    <submittedName>
        <fullName evidence="2">Uncharacterized protein</fullName>
    </submittedName>
</protein>
<name>A0A6A6JDS5_WESOR</name>
<dbReference type="EMBL" id="ML986505">
    <property type="protein sequence ID" value="KAF2274148.1"/>
    <property type="molecule type" value="Genomic_DNA"/>
</dbReference>
<dbReference type="GeneID" id="54555617"/>
<proteinExistence type="predicted"/>
<evidence type="ECO:0000313" key="3">
    <source>
        <dbReference type="Proteomes" id="UP000800097"/>
    </source>
</evidence>
<evidence type="ECO:0000313" key="2">
    <source>
        <dbReference type="EMBL" id="KAF2274148.1"/>
    </source>
</evidence>
<feature type="region of interest" description="Disordered" evidence="1">
    <location>
        <begin position="388"/>
        <end position="408"/>
    </location>
</feature>
<reference evidence="2" key="1">
    <citation type="journal article" date="2020" name="Stud. Mycol.">
        <title>101 Dothideomycetes genomes: a test case for predicting lifestyles and emergence of pathogens.</title>
        <authorList>
            <person name="Haridas S."/>
            <person name="Albert R."/>
            <person name="Binder M."/>
            <person name="Bloem J."/>
            <person name="Labutti K."/>
            <person name="Salamov A."/>
            <person name="Andreopoulos B."/>
            <person name="Baker S."/>
            <person name="Barry K."/>
            <person name="Bills G."/>
            <person name="Bluhm B."/>
            <person name="Cannon C."/>
            <person name="Castanera R."/>
            <person name="Culley D."/>
            <person name="Daum C."/>
            <person name="Ezra D."/>
            <person name="Gonzalez J."/>
            <person name="Henrissat B."/>
            <person name="Kuo A."/>
            <person name="Liang C."/>
            <person name="Lipzen A."/>
            <person name="Lutzoni F."/>
            <person name="Magnuson J."/>
            <person name="Mondo S."/>
            <person name="Nolan M."/>
            <person name="Ohm R."/>
            <person name="Pangilinan J."/>
            <person name="Park H.-J."/>
            <person name="Ramirez L."/>
            <person name="Alfaro M."/>
            <person name="Sun H."/>
            <person name="Tritt A."/>
            <person name="Yoshinaga Y."/>
            <person name="Zwiers L.-H."/>
            <person name="Turgeon B."/>
            <person name="Goodwin S."/>
            <person name="Spatafora J."/>
            <person name="Crous P."/>
            <person name="Grigoriev I."/>
        </authorList>
    </citation>
    <scope>NUCLEOTIDE SEQUENCE</scope>
    <source>
        <strain evidence="2">CBS 379.55</strain>
    </source>
</reference>
<organism evidence="2 3">
    <name type="scientific">Westerdykella ornata</name>
    <dbReference type="NCBI Taxonomy" id="318751"/>
    <lineage>
        <taxon>Eukaryota</taxon>
        <taxon>Fungi</taxon>
        <taxon>Dikarya</taxon>
        <taxon>Ascomycota</taxon>
        <taxon>Pezizomycotina</taxon>
        <taxon>Dothideomycetes</taxon>
        <taxon>Pleosporomycetidae</taxon>
        <taxon>Pleosporales</taxon>
        <taxon>Sporormiaceae</taxon>
        <taxon>Westerdykella</taxon>
    </lineage>
</organism>
<accession>A0A6A6JDS5</accession>
<feature type="compositionally biased region" description="Basic and acidic residues" evidence="1">
    <location>
        <begin position="47"/>
        <end position="61"/>
    </location>
</feature>
<dbReference type="Proteomes" id="UP000800097">
    <property type="component" value="Unassembled WGS sequence"/>
</dbReference>
<evidence type="ECO:0000256" key="1">
    <source>
        <dbReference type="SAM" id="MobiDB-lite"/>
    </source>
</evidence>
<gene>
    <name evidence="2" type="ORF">EI97DRAFT_495597</name>
</gene>
<dbReference type="AlphaFoldDB" id="A0A6A6JDS5"/>
<dbReference type="RefSeq" id="XP_033651687.1">
    <property type="nucleotide sequence ID" value="XM_033802442.1"/>
</dbReference>
<feature type="region of interest" description="Disordered" evidence="1">
    <location>
        <begin position="42"/>
        <end position="74"/>
    </location>
</feature>
<dbReference type="OrthoDB" id="5341924at2759"/>